<protein>
    <submittedName>
        <fullName evidence="1">Uncharacterized protein</fullName>
    </submittedName>
</protein>
<dbReference type="AlphaFoldDB" id="A0A1X9LJY4"/>
<reference evidence="1 2" key="1">
    <citation type="submission" date="2017-04" db="EMBL/GenBank/DDBJ databases">
        <authorList>
            <person name="Afonso C.L."/>
            <person name="Miller P.J."/>
            <person name="Scott M.A."/>
            <person name="Spackman E."/>
            <person name="Goraichik I."/>
            <person name="Dimitrov K.M."/>
            <person name="Suarez D.L."/>
            <person name="Swayne D.E."/>
        </authorList>
    </citation>
    <scope>NUCLEOTIDE SEQUENCE [LARGE SCALE GENOMIC DNA]</scope>
    <source>
        <strain evidence="2">XA(T)</strain>
    </source>
</reference>
<dbReference type="STRING" id="1619308.B5808_09850"/>
<proteinExistence type="predicted"/>
<gene>
    <name evidence="1" type="ORF">B5808_09850</name>
</gene>
<dbReference type="KEGG" id="cphy:B5808_09850"/>
<sequence length="213" mass="23868">MGPFLQCARDEILPRMDHTAQERDDYLNLMIGKIVRADVWLEQQMQFLYRAFLGPSIAARRLTPDNFRDLAEGARRMMASIEDDADRDLANGALTRARAAHKRRAEIVHDMWLHRGESGTESMAWDALRMVPSGRPQTLTDADLATALSDLNRSAISIGMLAQKIQAETLQIPPDDDEMWSARELSAGIAGDIIFLSDGGRVFRFPWQEGPGS</sequence>
<dbReference type="EMBL" id="CP020715">
    <property type="protein sequence ID" value="ARJ05494.1"/>
    <property type="molecule type" value="Genomic_DNA"/>
</dbReference>
<keyword evidence="2" id="KW-1185">Reference proteome</keyword>
<name>A0A1X9LJY4_9MICO</name>
<organism evidence="1 2">
    <name type="scientific">Cnuibacter physcomitrellae</name>
    <dbReference type="NCBI Taxonomy" id="1619308"/>
    <lineage>
        <taxon>Bacteria</taxon>
        <taxon>Bacillati</taxon>
        <taxon>Actinomycetota</taxon>
        <taxon>Actinomycetes</taxon>
        <taxon>Micrococcales</taxon>
        <taxon>Microbacteriaceae</taxon>
        <taxon>Cnuibacter</taxon>
    </lineage>
</organism>
<evidence type="ECO:0000313" key="2">
    <source>
        <dbReference type="Proteomes" id="UP000192775"/>
    </source>
</evidence>
<evidence type="ECO:0000313" key="1">
    <source>
        <dbReference type="EMBL" id="ARJ05494.1"/>
    </source>
</evidence>
<dbReference type="Proteomes" id="UP000192775">
    <property type="component" value="Chromosome"/>
</dbReference>
<accession>A0A1X9LJY4</accession>